<feature type="transmembrane region" description="Helical" evidence="8">
    <location>
        <begin position="187"/>
        <end position="212"/>
    </location>
</feature>
<keyword evidence="6 8" id="KW-0472">Membrane</keyword>
<feature type="transmembrane region" description="Helical" evidence="8">
    <location>
        <begin position="5"/>
        <end position="24"/>
    </location>
</feature>
<feature type="transmembrane region" description="Helical" evidence="8">
    <location>
        <begin position="355"/>
        <end position="376"/>
    </location>
</feature>
<evidence type="ECO:0000256" key="3">
    <source>
        <dbReference type="ARBA" id="ARBA00022692"/>
    </source>
</evidence>
<feature type="transmembrane region" description="Helical" evidence="8">
    <location>
        <begin position="251"/>
        <end position="269"/>
    </location>
</feature>
<dbReference type="InterPro" id="IPR001750">
    <property type="entry name" value="ND/Mrp_TM"/>
</dbReference>
<name>A0A2H0XVT7_UNCSA</name>
<dbReference type="GO" id="GO:0005886">
    <property type="term" value="C:plasma membrane"/>
    <property type="evidence" value="ECO:0007669"/>
    <property type="project" value="UniProtKB-SubCell"/>
</dbReference>
<dbReference type="PANTHER" id="PTHR42682:SF5">
    <property type="entry name" value="HYDROGENASE-4 COMPONENT F"/>
    <property type="match status" value="1"/>
</dbReference>
<dbReference type="InterPro" id="IPR052175">
    <property type="entry name" value="ComplexI-like_HydComp"/>
</dbReference>
<feature type="transmembrane region" description="Helical" evidence="8">
    <location>
        <begin position="224"/>
        <end position="244"/>
    </location>
</feature>
<dbReference type="PRINTS" id="PR01434">
    <property type="entry name" value="NADHDHGNASE5"/>
</dbReference>
<evidence type="ECO:0000256" key="4">
    <source>
        <dbReference type="ARBA" id="ARBA00022989"/>
    </source>
</evidence>
<evidence type="ECO:0000256" key="1">
    <source>
        <dbReference type="ARBA" id="ARBA00004651"/>
    </source>
</evidence>
<feature type="transmembrane region" description="Helical" evidence="8">
    <location>
        <begin position="317"/>
        <end position="335"/>
    </location>
</feature>
<proteinExistence type="predicted"/>
<dbReference type="GO" id="GO:0016491">
    <property type="term" value="F:oxidoreductase activity"/>
    <property type="evidence" value="ECO:0007669"/>
    <property type="project" value="UniProtKB-KW"/>
</dbReference>
<gene>
    <name evidence="10" type="ORF">COT42_06270</name>
</gene>
<dbReference type="AlphaFoldDB" id="A0A2H0XVT7"/>
<feature type="domain" description="NADH:quinone oxidoreductase/Mrp antiporter transmembrane" evidence="9">
    <location>
        <begin position="88"/>
        <end position="363"/>
    </location>
</feature>
<evidence type="ECO:0000256" key="7">
    <source>
        <dbReference type="RuleBase" id="RU000320"/>
    </source>
</evidence>
<evidence type="ECO:0000313" key="11">
    <source>
        <dbReference type="Proteomes" id="UP000231343"/>
    </source>
</evidence>
<feature type="transmembrane region" description="Helical" evidence="8">
    <location>
        <begin position="275"/>
        <end position="296"/>
    </location>
</feature>
<keyword evidence="5" id="KW-0560">Oxidoreductase</keyword>
<feature type="transmembrane region" description="Helical" evidence="8">
    <location>
        <begin position="155"/>
        <end position="175"/>
    </location>
</feature>
<evidence type="ECO:0000256" key="6">
    <source>
        <dbReference type="ARBA" id="ARBA00023136"/>
    </source>
</evidence>
<keyword evidence="2" id="KW-1003">Cell membrane</keyword>
<protein>
    <recommendedName>
        <fullName evidence="9">NADH:quinone oxidoreductase/Mrp antiporter transmembrane domain-containing protein</fullName>
    </recommendedName>
</protein>
<feature type="transmembrane region" description="Helical" evidence="8">
    <location>
        <begin position="30"/>
        <end position="48"/>
    </location>
</feature>
<keyword evidence="4 8" id="KW-1133">Transmembrane helix</keyword>
<evidence type="ECO:0000256" key="5">
    <source>
        <dbReference type="ARBA" id="ARBA00023002"/>
    </source>
</evidence>
<evidence type="ECO:0000259" key="9">
    <source>
        <dbReference type="Pfam" id="PF00361"/>
    </source>
</evidence>
<evidence type="ECO:0000256" key="8">
    <source>
        <dbReference type="SAM" id="Phobius"/>
    </source>
</evidence>
<feature type="transmembrane region" description="Helical" evidence="8">
    <location>
        <begin position="68"/>
        <end position="87"/>
    </location>
</feature>
<dbReference type="EMBL" id="PEYM01000104">
    <property type="protein sequence ID" value="PIS29032.1"/>
    <property type="molecule type" value="Genomic_DNA"/>
</dbReference>
<dbReference type="PANTHER" id="PTHR42682">
    <property type="entry name" value="HYDROGENASE-4 COMPONENT F"/>
    <property type="match status" value="1"/>
</dbReference>
<dbReference type="Proteomes" id="UP000231343">
    <property type="component" value="Unassembled WGS sequence"/>
</dbReference>
<evidence type="ECO:0000256" key="2">
    <source>
        <dbReference type="ARBA" id="ARBA00022475"/>
    </source>
</evidence>
<accession>A0A2H0XVT7</accession>
<evidence type="ECO:0000313" key="10">
    <source>
        <dbReference type="EMBL" id="PIS29032.1"/>
    </source>
</evidence>
<comment type="caution">
    <text evidence="10">The sequence shown here is derived from an EMBL/GenBank/DDBJ whole genome shotgun (WGS) entry which is preliminary data.</text>
</comment>
<dbReference type="Pfam" id="PF00361">
    <property type="entry name" value="Proton_antipo_M"/>
    <property type="match status" value="1"/>
</dbReference>
<organism evidence="10 11">
    <name type="scientific">Candidatus Saganbacteria bacterium CG08_land_8_20_14_0_20_45_16</name>
    <dbReference type="NCBI Taxonomy" id="2014293"/>
    <lineage>
        <taxon>Bacteria</taxon>
        <taxon>Bacillati</taxon>
        <taxon>Saganbacteria</taxon>
    </lineage>
</organism>
<feature type="transmembrane region" description="Helical" evidence="8">
    <location>
        <begin position="123"/>
        <end position="143"/>
    </location>
</feature>
<sequence>MTIRALGWLTALIYLIAMPLFLALSGLDALSLYFGLIILMVAFAAALYSIEYISADVESGLISKSKAMVYYGLFHLFVLSMLVVVMVNNLGVMWAAIEMTTLVSAFLVGFYNSKGAVEAAWKYLIICSAGIVLALIGTILFSYASLVPVPVDANFLKIAFIFILVGYGTKAGLAPMHTWLPDAHSQAVAPASALLSGVLLKTSIYAILRYVIIVNGSLGPVFTGRLLLVFGLLSLAVAAGFILVQKDIKRLLAYSSIEHIGIITLGLGLGTPLAVYGALFHVFNHAATKSLLFFGAGNIVKKYHSHDFDRIKGVLRVLPFTGTMVLIGILALVGLPPFSIFFSEMMILLAAVLKGAYWVAGVYLFFIVVIFAGIIHHFSQILFGEKPDNLLVAKEPAGGKLVFVFLLCLICLMGWVIPGPLNQLLLAAVALIRGS</sequence>
<comment type="subcellular location">
    <subcellularLocation>
        <location evidence="1">Cell membrane</location>
        <topology evidence="1">Multi-pass membrane protein</topology>
    </subcellularLocation>
    <subcellularLocation>
        <location evidence="7">Membrane</location>
        <topology evidence="7">Multi-pass membrane protein</topology>
    </subcellularLocation>
</comment>
<reference evidence="10 11" key="1">
    <citation type="submission" date="2017-09" db="EMBL/GenBank/DDBJ databases">
        <title>Depth-based differentiation of microbial function through sediment-hosted aquifers and enrichment of novel symbionts in the deep terrestrial subsurface.</title>
        <authorList>
            <person name="Probst A.J."/>
            <person name="Ladd B."/>
            <person name="Jarett J.K."/>
            <person name="Geller-Mcgrath D.E."/>
            <person name="Sieber C.M."/>
            <person name="Emerson J.B."/>
            <person name="Anantharaman K."/>
            <person name="Thomas B.C."/>
            <person name="Malmstrom R."/>
            <person name="Stieglmeier M."/>
            <person name="Klingl A."/>
            <person name="Woyke T."/>
            <person name="Ryan C.M."/>
            <person name="Banfield J.F."/>
        </authorList>
    </citation>
    <scope>NUCLEOTIDE SEQUENCE [LARGE SCALE GENOMIC DNA]</scope>
    <source>
        <strain evidence="10">CG08_land_8_20_14_0_20_45_16</strain>
    </source>
</reference>
<feature type="transmembrane region" description="Helical" evidence="8">
    <location>
        <begin position="397"/>
        <end position="417"/>
    </location>
</feature>
<keyword evidence="3 7" id="KW-0812">Transmembrane</keyword>
<feature type="transmembrane region" description="Helical" evidence="8">
    <location>
        <begin position="93"/>
        <end position="111"/>
    </location>
</feature>